<reference evidence="8" key="1">
    <citation type="journal article" date="2021" name="Genome Biol. Evol.">
        <title>The assembled and annotated genome of the fairy-ring fungus Marasmius oreades.</title>
        <authorList>
            <person name="Hiltunen M."/>
            <person name="Ament-Velasquez S.L."/>
            <person name="Johannesson H."/>
        </authorList>
    </citation>
    <scope>NUCLEOTIDE SEQUENCE</scope>
    <source>
        <strain evidence="8">03SP1</strain>
    </source>
</reference>
<feature type="domain" description="RNA-binding S4" evidence="7">
    <location>
        <begin position="132"/>
        <end position="191"/>
    </location>
</feature>
<dbReference type="InterPro" id="IPR036986">
    <property type="entry name" value="S4_RNA-bd_sf"/>
</dbReference>
<dbReference type="GO" id="GO:0005763">
    <property type="term" value="C:mitochondrial small ribosomal subunit"/>
    <property type="evidence" value="ECO:0007669"/>
    <property type="project" value="TreeGrafter"/>
</dbReference>
<keyword evidence="5" id="KW-0687">Ribonucleoprotein</keyword>
<keyword evidence="9" id="KW-1185">Reference proteome</keyword>
<evidence type="ECO:0000256" key="1">
    <source>
        <dbReference type="ARBA" id="ARBA00007465"/>
    </source>
</evidence>
<dbReference type="InterPro" id="IPR022801">
    <property type="entry name" value="Ribosomal_uS4"/>
</dbReference>
<evidence type="ECO:0000256" key="2">
    <source>
        <dbReference type="ARBA" id="ARBA00022730"/>
    </source>
</evidence>
<proteinExistence type="inferred from homology"/>
<dbReference type="Proteomes" id="UP001049176">
    <property type="component" value="Chromosome 3"/>
</dbReference>
<dbReference type="Pfam" id="PF01479">
    <property type="entry name" value="S4"/>
    <property type="match status" value="1"/>
</dbReference>
<evidence type="ECO:0000313" key="9">
    <source>
        <dbReference type="Proteomes" id="UP001049176"/>
    </source>
</evidence>
<dbReference type="PANTHER" id="PTHR11831">
    <property type="entry name" value="30S 40S RIBOSOMAL PROTEIN"/>
    <property type="match status" value="1"/>
</dbReference>
<comment type="similarity">
    <text evidence="1">Belongs to the universal ribosomal protein uS4 family.</text>
</comment>
<accession>A0A9P7S4H5</accession>
<evidence type="ECO:0000256" key="6">
    <source>
        <dbReference type="PROSITE-ProRule" id="PRU00182"/>
    </source>
</evidence>
<protein>
    <recommendedName>
        <fullName evidence="7">RNA-binding S4 domain-containing protein</fullName>
    </recommendedName>
</protein>
<evidence type="ECO:0000259" key="7">
    <source>
        <dbReference type="SMART" id="SM00363"/>
    </source>
</evidence>
<dbReference type="OrthoDB" id="3356781at2759"/>
<dbReference type="RefSeq" id="XP_043011642.1">
    <property type="nucleotide sequence ID" value="XM_043150554.1"/>
</dbReference>
<keyword evidence="4" id="KW-0689">Ribosomal protein</keyword>
<dbReference type="CDD" id="cd00165">
    <property type="entry name" value="S4"/>
    <property type="match status" value="1"/>
</dbReference>
<dbReference type="PANTHER" id="PTHR11831:SF4">
    <property type="entry name" value="SMALL RIBOSOMAL SUBUNIT PROTEIN US4M"/>
    <property type="match status" value="1"/>
</dbReference>
<keyword evidence="2 6" id="KW-0699">rRNA-binding</keyword>
<dbReference type="SUPFAM" id="SSF55174">
    <property type="entry name" value="Alpha-L RNA-binding motif"/>
    <property type="match status" value="1"/>
</dbReference>
<dbReference type="GeneID" id="66075027"/>
<keyword evidence="3 6" id="KW-0694">RNA-binding</keyword>
<dbReference type="InterPro" id="IPR002942">
    <property type="entry name" value="S4_RNA-bd"/>
</dbReference>
<dbReference type="PROSITE" id="PS50889">
    <property type="entry name" value="S4"/>
    <property type="match status" value="1"/>
</dbReference>
<sequence>MRDVNVYNVARAFPRMSWSPKNLYNLWQRSLGPKKHQLVFKDTQQTLFQQRWKSKAAIRAYHGDYIAEKLFKRWYLPDNIPDVRPRKAIMGDDKSMLDEYAGRKKKEKDYEEDETRRGMAPVGSLVLAEVERRIDVVVFRSCFAHSIYEARRLVVHGNVSLNGKRHTNANTRLAPGDMISVDPSAIRFFRSSTTGSVDDVNANEMDKTDLTPFHLPLYASPWLFVPAYIETSFATCSAIYVRHPTARPGYSEIPTPYDADGEVVRFAWEWYVKRQPRIRSQKRLSMRPEDRAFDASEIDIEKERKYLRKAARKRAATTSGMIF</sequence>
<comment type="caution">
    <text evidence="8">The sequence shown here is derived from an EMBL/GenBank/DDBJ whole genome shotgun (WGS) entry which is preliminary data.</text>
</comment>
<organism evidence="8 9">
    <name type="scientific">Marasmius oreades</name>
    <name type="common">fairy-ring Marasmius</name>
    <dbReference type="NCBI Taxonomy" id="181124"/>
    <lineage>
        <taxon>Eukaryota</taxon>
        <taxon>Fungi</taxon>
        <taxon>Dikarya</taxon>
        <taxon>Basidiomycota</taxon>
        <taxon>Agaricomycotina</taxon>
        <taxon>Agaricomycetes</taxon>
        <taxon>Agaricomycetidae</taxon>
        <taxon>Agaricales</taxon>
        <taxon>Marasmiineae</taxon>
        <taxon>Marasmiaceae</taxon>
        <taxon>Marasmius</taxon>
    </lineage>
</organism>
<dbReference type="GO" id="GO:0003735">
    <property type="term" value="F:structural constituent of ribosome"/>
    <property type="evidence" value="ECO:0007669"/>
    <property type="project" value="TreeGrafter"/>
</dbReference>
<dbReference type="KEGG" id="more:E1B28_005951"/>
<name>A0A9P7S4H5_9AGAR</name>
<evidence type="ECO:0000256" key="4">
    <source>
        <dbReference type="ARBA" id="ARBA00022980"/>
    </source>
</evidence>
<evidence type="ECO:0000256" key="5">
    <source>
        <dbReference type="ARBA" id="ARBA00023274"/>
    </source>
</evidence>
<dbReference type="InterPro" id="IPR018079">
    <property type="entry name" value="Ribosomal_uS4_CS"/>
</dbReference>
<evidence type="ECO:0000313" key="8">
    <source>
        <dbReference type="EMBL" id="KAG7095172.1"/>
    </source>
</evidence>
<dbReference type="GO" id="GO:0019843">
    <property type="term" value="F:rRNA binding"/>
    <property type="evidence" value="ECO:0007669"/>
    <property type="project" value="UniProtKB-KW"/>
</dbReference>
<dbReference type="Gene3D" id="3.10.290.10">
    <property type="entry name" value="RNA-binding S4 domain"/>
    <property type="match status" value="1"/>
</dbReference>
<dbReference type="AlphaFoldDB" id="A0A9P7S4H5"/>
<gene>
    <name evidence="8" type="ORF">E1B28_005951</name>
</gene>
<dbReference type="EMBL" id="CM032183">
    <property type="protein sequence ID" value="KAG7095172.1"/>
    <property type="molecule type" value="Genomic_DNA"/>
</dbReference>
<evidence type="ECO:0000256" key="3">
    <source>
        <dbReference type="ARBA" id="ARBA00022884"/>
    </source>
</evidence>
<dbReference type="PROSITE" id="PS00632">
    <property type="entry name" value="RIBOSOMAL_S4"/>
    <property type="match status" value="1"/>
</dbReference>
<dbReference type="GO" id="GO:0042274">
    <property type="term" value="P:ribosomal small subunit biogenesis"/>
    <property type="evidence" value="ECO:0007669"/>
    <property type="project" value="TreeGrafter"/>
</dbReference>
<dbReference type="SMART" id="SM00363">
    <property type="entry name" value="S4"/>
    <property type="match status" value="1"/>
</dbReference>